<dbReference type="RefSeq" id="WP_189498469.1">
    <property type="nucleotide sequence ID" value="NZ_BMZH01000009.1"/>
</dbReference>
<feature type="transmembrane region" description="Helical" evidence="8">
    <location>
        <begin position="73"/>
        <end position="91"/>
    </location>
</feature>
<feature type="domain" description="MrpA C-terminal/MbhD" evidence="9">
    <location>
        <begin position="28"/>
        <end position="88"/>
    </location>
</feature>
<sequence>MILALPIQAAPASPLISTLLLDIGLLTLLVIVAFAIVRMRSLFAIVMLQGVYSLVAAAWFVTLDAVDVAFTEAAVGAGVSTVLMLAAMLLADRESKPIPMNRQWGPLAVVIIAGLAMLYAVPDLPAYGDANSAANSYVGTDYLAKTATEVDMPNVVTAVLASYRGYDTFGEAVVIFAAGLGVLLLLGLNGNAGHFRADVKGRRLSTATAPSGSAKHAEPDEVSGGTARNASGVPPSITQYGEGTL</sequence>
<accession>A0A8J3CSG2</accession>
<comment type="subcellular location">
    <subcellularLocation>
        <location evidence="1">Cell membrane</location>
        <topology evidence="1">Multi-pass membrane protein</topology>
    </subcellularLocation>
</comment>
<evidence type="ECO:0000256" key="4">
    <source>
        <dbReference type="ARBA" id="ARBA00022692"/>
    </source>
</evidence>
<comment type="caution">
    <text evidence="11">The sequence shown here is derived from an EMBL/GenBank/DDBJ whole genome shotgun (WGS) entry which is preliminary data.</text>
</comment>
<dbReference type="NCBIfam" id="NF009159">
    <property type="entry name" value="PRK12504.1"/>
    <property type="match status" value="1"/>
</dbReference>
<evidence type="ECO:0000256" key="2">
    <source>
        <dbReference type="ARBA" id="ARBA00022448"/>
    </source>
</evidence>
<gene>
    <name evidence="11" type="ORF">GCM10009069_22510</name>
</gene>
<evidence type="ECO:0000259" key="10">
    <source>
        <dbReference type="Pfam" id="PF20501"/>
    </source>
</evidence>
<evidence type="ECO:0000313" key="11">
    <source>
        <dbReference type="EMBL" id="GHA99041.1"/>
    </source>
</evidence>
<evidence type="ECO:0000256" key="1">
    <source>
        <dbReference type="ARBA" id="ARBA00004651"/>
    </source>
</evidence>
<feature type="compositionally biased region" description="Polar residues" evidence="7">
    <location>
        <begin position="236"/>
        <end position="245"/>
    </location>
</feature>
<organism evidence="11 12">
    <name type="scientific">Algimonas arctica</name>
    <dbReference type="NCBI Taxonomy" id="1479486"/>
    <lineage>
        <taxon>Bacteria</taxon>
        <taxon>Pseudomonadati</taxon>
        <taxon>Pseudomonadota</taxon>
        <taxon>Alphaproteobacteria</taxon>
        <taxon>Maricaulales</taxon>
        <taxon>Robiginitomaculaceae</taxon>
        <taxon>Algimonas</taxon>
    </lineage>
</organism>
<keyword evidence="6 8" id="KW-0472">Membrane</keyword>
<evidence type="ECO:0008006" key="13">
    <source>
        <dbReference type="Google" id="ProtNLM"/>
    </source>
</evidence>
<protein>
    <recommendedName>
        <fullName evidence="13">Cation:proton antiporter</fullName>
    </recommendedName>
</protein>
<dbReference type="EMBL" id="BMZH01000009">
    <property type="protein sequence ID" value="GHA99041.1"/>
    <property type="molecule type" value="Genomic_DNA"/>
</dbReference>
<dbReference type="AlphaFoldDB" id="A0A8J3CSG2"/>
<feature type="transmembrane region" description="Helical" evidence="8">
    <location>
        <begin position="15"/>
        <end position="37"/>
    </location>
</feature>
<evidence type="ECO:0000256" key="7">
    <source>
        <dbReference type="SAM" id="MobiDB-lite"/>
    </source>
</evidence>
<feature type="domain" description="MrpA C-terminal/MbhE" evidence="10">
    <location>
        <begin position="107"/>
        <end position="186"/>
    </location>
</feature>
<evidence type="ECO:0000256" key="5">
    <source>
        <dbReference type="ARBA" id="ARBA00022989"/>
    </source>
</evidence>
<evidence type="ECO:0000256" key="6">
    <source>
        <dbReference type="ARBA" id="ARBA00023136"/>
    </source>
</evidence>
<evidence type="ECO:0000256" key="3">
    <source>
        <dbReference type="ARBA" id="ARBA00022475"/>
    </source>
</evidence>
<keyword evidence="12" id="KW-1185">Reference proteome</keyword>
<dbReference type="InterPro" id="IPR046806">
    <property type="entry name" value="MrpA_C/MbhE"/>
</dbReference>
<keyword evidence="3" id="KW-1003">Cell membrane</keyword>
<dbReference type="InterPro" id="IPR025383">
    <property type="entry name" value="MrpA_C/MbhD"/>
</dbReference>
<reference evidence="11" key="1">
    <citation type="journal article" date="2014" name="Int. J. Syst. Evol. Microbiol.">
        <title>Complete genome sequence of Corynebacterium casei LMG S-19264T (=DSM 44701T), isolated from a smear-ripened cheese.</title>
        <authorList>
            <consortium name="US DOE Joint Genome Institute (JGI-PGF)"/>
            <person name="Walter F."/>
            <person name="Albersmeier A."/>
            <person name="Kalinowski J."/>
            <person name="Ruckert C."/>
        </authorList>
    </citation>
    <scope>NUCLEOTIDE SEQUENCE</scope>
    <source>
        <strain evidence="11">KCTC 32513</strain>
    </source>
</reference>
<feature type="transmembrane region" description="Helical" evidence="8">
    <location>
        <begin position="172"/>
        <end position="192"/>
    </location>
</feature>
<dbReference type="Pfam" id="PF20501">
    <property type="entry name" value="MbhE"/>
    <property type="match status" value="1"/>
</dbReference>
<dbReference type="PANTHER" id="PTHR43373:SF1">
    <property type="entry name" value="NA(+)_H(+) ANTIPORTER SUBUNIT A"/>
    <property type="match status" value="1"/>
</dbReference>
<feature type="region of interest" description="Disordered" evidence="7">
    <location>
        <begin position="206"/>
        <end position="245"/>
    </location>
</feature>
<proteinExistence type="predicted"/>
<dbReference type="PANTHER" id="PTHR43373">
    <property type="entry name" value="NA(+)/H(+) ANTIPORTER SUBUNIT"/>
    <property type="match status" value="1"/>
</dbReference>
<dbReference type="Pfam" id="PF13244">
    <property type="entry name" value="MbhD"/>
    <property type="match status" value="1"/>
</dbReference>
<evidence type="ECO:0000256" key="8">
    <source>
        <dbReference type="SAM" id="Phobius"/>
    </source>
</evidence>
<name>A0A8J3CSG2_9PROT</name>
<dbReference type="InterPro" id="IPR050616">
    <property type="entry name" value="CPA3_Na-H_Antiporter_A"/>
</dbReference>
<keyword evidence="4 8" id="KW-0812">Transmembrane</keyword>
<feature type="transmembrane region" description="Helical" evidence="8">
    <location>
        <begin position="42"/>
        <end position="61"/>
    </location>
</feature>
<feature type="transmembrane region" description="Helical" evidence="8">
    <location>
        <begin position="103"/>
        <end position="121"/>
    </location>
</feature>
<reference evidence="11" key="2">
    <citation type="submission" date="2020-09" db="EMBL/GenBank/DDBJ databases">
        <authorList>
            <person name="Sun Q."/>
            <person name="Kim S."/>
        </authorList>
    </citation>
    <scope>NUCLEOTIDE SEQUENCE</scope>
    <source>
        <strain evidence="11">KCTC 32513</strain>
    </source>
</reference>
<dbReference type="GO" id="GO:0005886">
    <property type="term" value="C:plasma membrane"/>
    <property type="evidence" value="ECO:0007669"/>
    <property type="project" value="UniProtKB-SubCell"/>
</dbReference>
<keyword evidence="5 8" id="KW-1133">Transmembrane helix</keyword>
<keyword evidence="2" id="KW-0813">Transport</keyword>
<evidence type="ECO:0000259" key="9">
    <source>
        <dbReference type="Pfam" id="PF13244"/>
    </source>
</evidence>
<dbReference type="Proteomes" id="UP000634004">
    <property type="component" value="Unassembled WGS sequence"/>
</dbReference>
<evidence type="ECO:0000313" key="12">
    <source>
        <dbReference type="Proteomes" id="UP000634004"/>
    </source>
</evidence>